<evidence type="ECO:0000313" key="1">
    <source>
        <dbReference type="EMBL" id="CAD1469708.1"/>
    </source>
</evidence>
<dbReference type="Proteomes" id="UP000752696">
    <property type="component" value="Unassembled WGS sequence"/>
</dbReference>
<evidence type="ECO:0000313" key="2">
    <source>
        <dbReference type="Proteomes" id="UP000752696"/>
    </source>
</evidence>
<protein>
    <submittedName>
        <fullName evidence="1">Uncharacterized protein</fullName>
    </submittedName>
</protein>
<organism evidence="1 2">
    <name type="scientific">Heterotrigona itama</name>
    <dbReference type="NCBI Taxonomy" id="395501"/>
    <lineage>
        <taxon>Eukaryota</taxon>
        <taxon>Metazoa</taxon>
        <taxon>Ecdysozoa</taxon>
        <taxon>Arthropoda</taxon>
        <taxon>Hexapoda</taxon>
        <taxon>Insecta</taxon>
        <taxon>Pterygota</taxon>
        <taxon>Neoptera</taxon>
        <taxon>Endopterygota</taxon>
        <taxon>Hymenoptera</taxon>
        <taxon>Apocrita</taxon>
        <taxon>Aculeata</taxon>
        <taxon>Apoidea</taxon>
        <taxon>Anthophila</taxon>
        <taxon>Apidae</taxon>
        <taxon>Heterotrigona</taxon>
    </lineage>
</organism>
<sequence length="95" mass="10967">FGHSLWSANQLPAQEVNLNVENFLSQNYNISSVLNMTQTKQIIDLLLLSNNFYPMISYRFKKKKVNYCTRFGHSLWSANQLPAQGVKMTPLLKTE</sequence>
<reference evidence="1" key="1">
    <citation type="submission" date="2020-07" db="EMBL/GenBank/DDBJ databases">
        <authorList>
            <person name="Nazaruddin N."/>
        </authorList>
    </citation>
    <scope>NUCLEOTIDE SEQUENCE</scope>
</reference>
<name>A0A6V7GWD0_9HYME</name>
<gene>
    <name evidence="1" type="ORF">MHI_LOCUS143195</name>
</gene>
<feature type="non-terminal residue" evidence="1">
    <location>
        <position position="1"/>
    </location>
</feature>
<dbReference type="OrthoDB" id="10371882at2759"/>
<dbReference type="EMBL" id="CAJDYZ010002823">
    <property type="protein sequence ID" value="CAD1469708.1"/>
    <property type="molecule type" value="Genomic_DNA"/>
</dbReference>
<proteinExistence type="predicted"/>
<comment type="caution">
    <text evidence="1">The sequence shown here is derived from an EMBL/GenBank/DDBJ whole genome shotgun (WGS) entry which is preliminary data.</text>
</comment>
<dbReference type="AlphaFoldDB" id="A0A6V7GWD0"/>
<accession>A0A6V7GWD0</accession>
<keyword evidence="2" id="KW-1185">Reference proteome</keyword>